<sequence length="368" mass="40139">MTAPRIAYYAPMKAPTHPTPSGDRAMAQSLMGLLERGGAEVILASELRLHDKLGDRDHQQILQQRAADEVGRLIEELPEVDAWVTYHNYYKAPDLIGPAVAAARDIPYVQIESTRASKRLTGPWSEFAQAAHAAADQAAVIFYLTEQDRETLERDRAGNQQLVHLRPFLPQDALPAPSTGDGPMLAAGMMRRGDKLASYALIAETLRHLESTERAVDWQLLIAGDGPARAEVESLFARFGARVRFLGELDAAAMAEAYRAAQLFLWPGVNEAFGMVYLEAQSHGLPVVAQDRPGLRDVLLPTMPGAYTAPDAGASALAGRVLRLLDSASERDDLGRRAREHIATHHLRPAAADTLWAALGPLIKERGI</sequence>
<reference evidence="1 2" key="1">
    <citation type="journal article" date="2016" name="ISME J.">
        <title>Global occurrence and heterogeneity of the Roseobacter-clade species Ruegeria mobilis.</title>
        <authorList>
            <person name="Sonnenschein E."/>
            <person name="Gram L."/>
        </authorList>
    </citation>
    <scope>NUCLEOTIDE SEQUENCE [LARGE SCALE GENOMIC DNA]</scope>
    <source>
        <strain evidence="1 2">F1926</strain>
        <plasmid evidence="1 2">unnamed1</plasmid>
    </source>
</reference>
<dbReference type="GeneID" id="28251583"/>
<dbReference type="SUPFAM" id="SSF53756">
    <property type="entry name" value="UDP-Glycosyltransferase/glycogen phosphorylase"/>
    <property type="match status" value="1"/>
</dbReference>
<dbReference type="CDD" id="cd03801">
    <property type="entry name" value="GT4_PimA-like"/>
    <property type="match status" value="1"/>
</dbReference>
<dbReference type="AlphaFoldDB" id="A0A1B1A7D4"/>
<evidence type="ECO:0000313" key="2">
    <source>
        <dbReference type="Proteomes" id="UP000013243"/>
    </source>
</evidence>
<dbReference type="RefSeq" id="WP_046002711.1">
    <property type="nucleotide sequence ID" value="NZ_CP015231.1"/>
</dbReference>
<dbReference type="PANTHER" id="PTHR45947">
    <property type="entry name" value="SULFOQUINOVOSYL TRANSFERASE SQD2"/>
    <property type="match status" value="1"/>
</dbReference>
<dbReference type="Proteomes" id="UP000013243">
    <property type="component" value="Plasmid unnamed1"/>
</dbReference>
<dbReference type="EMBL" id="CP015231">
    <property type="protein sequence ID" value="ANP42485.1"/>
    <property type="molecule type" value="Genomic_DNA"/>
</dbReference>
<organism evidence="1 2">
    <name type="scientific">Tritonibacter mobilis F1926</name>
    <dbReference type="NCBI Taxonomy" id="1265309"/>
    <lineage>
        <taxon>Bacteria</taxon>
        <taxon>Pseudomonadati</taxon>
        <taxon>Pseudomonadota</taxon>
        <taxon>Alphaproteobacteria</taxon>
        <taxon>Rhodobacterales</taxon>
        <taxon>Paracoccaceae</taxon>
        <taxon>Tritonibacter</taxon>
    </lineage>
</organism>
<dbReference type="Gene3D" id="3.40.50.2000">
    <property type="entry name" value="Glycogen Phosphorylase B"/>
    <property type="match status" value="2"/>
</dbReference>
<dbReference type="InterPro" id="IPR050194">
    <property type="entry name" value="Glycosyltransferase_grp1"/>
</dbReference>
<keyword evidence="1" id="KW-0808">Transferase</keyword>
<dbReference type="KEGG" id="rmb:K529_017080"/>
<proteinExistence type="predicted"/>
<name>A0A1B1A7D4_9RHOB</name>
<keyword evidence="1" id="KW-0614">Plasmid</keyword>
<gene>
    <name evidence="1" type="ORF">K529_017080</name>
</gene>
<dbReference type="PANTHER" id="PTHR45947:SF3">
    <property type="entry name" value="SULFOQUINOVOSYL TRANSFERASE SQD2"/>
    <property type="match status" value="1"/>
</dbReference>
<geneLocation type="plasmid" evidence="1 2">
    <name>unnamed1</name>
</geneLocation>
<dbReference type="OrthoDB" id="5443996at2"/>
<evidence type="ECO:0000313" key="1">
    <source>
        <dbReference type="EMBL" id="ANP42485.1"/>
    </source>
</evidence>
<dbReference type="Pfam" id="PF13692">
    <property type="entry name" value="Glyco_trans_1_4"/>
    <property type="match status" value="1"/>
</dbReference>
<dbReference type="GO" id="GO:0016757">
    <property type="term" value="F:glycosyltransferase activity"/>
    <property type="evidence" value="ECO:0007669"/>
    <property type="project" value="TreeGrafter"/>
</dbReference>
<protein>
    <submittedName>
        <fullName evidence="1">Glycosyl transferase family 1</fullName>
    </submittedName>
</protein>
<accession>A0A1B1A7D4</accession>